<dbReference type="EMBL" id="JANVFU010000001">
    <property type="protein sequence ID" value="KAJ3751401.1"/>
    <property type="molecule type" value="Genomic_DNA"/>
</dbReference>
<evidence type="ECO:0000313" key="3">
    <source>
        <dbReference type="Proteomes" id="UP001142393"/>
    </source>
</evidence>
<dbReference type="Proteomes" id="UP001142393">
    <property type="component" value="Unassembled WGS sequence"/>
</dbReference>
<feature type="chain" id="PRO_5040773360" description="rRNA N-glycosidase" evidence="1">
    <location>
        <begin position="28"/>
        <end position="216"/>
    </location>
</feature>
<evidence type="ECO:0008006" key="4">
    <source>
        <dbReference type="Google" id="ProtNLM"/>
    </source>
</evidence>
<dbReference type="AlphaFoldDB" id="A0A9W8U3J0"/>
<comment type="caution">
    <text evidence="2">The sequence shown here is derived from an EMBL/GenBank/DDBJ whole genome shotgun (WGS) entry which is preliminary data.</text>
</comment>
<keyword evidence="1" id="KW-0732">Signal</keyword>
<proteinExistence type="predicted"/>
<evidence type="ECO:0000313" key="2">
    <source>
        <dbReference type="EMBL" id="KAJ3751401.1"/>
    </source>
</evidence>
<reference evidence="2 3" key="1">
    <citation type="journal article" date="2023" name="Proc. Natl. Acad. Sci. U.S.A.">
        <title>A global phylogenomic analysis of the shiitake genus Lentinula.</title>
        <authorList>
            <person name="Sierra-Patev S."/>
            <person name="Min B."/>
            <person name="Naranjo-Ortiz M."/>
            <person name="Looney B."/>
            <person name="Konkel Z."/>
            <person name="Slot J.C."/>
            <person name="Sakamoto Y."/>
            <person name="Steenwyk J.L."/>
            <person name="Rokas A."/>
            <person name="Carro J."/>
            <person name="Camarero S."/>
            <person name="Ferreira P."/>
            <person name="Molpeceres G."/>
            <person name="Ruiz-Duenas F.J."/>
            <person name="Serrano A."/>
            <person name="Henrissat B."/>
            <person name="Drula E."/>
            <person name="Hughes K.W."/>
            <person name="Mata J.L."/>
            <person name="Ishikawa N.K."/>
            <person name="Vargas-Isla R."/>
            <person name="Ushijima S."/>
            <person name="Smith C.A."/>
            <person name="Donoghue J."/>
            <person name="Ahrendt S."/>
            <person name="Andreopoulos W."/>
            <person name="He G."/>
            <person name="LaButti K."/>
            <person name="Lipzen A."/>
            <person name="Ng V."/>
            <person name="Riley R."/>
            <person name="Sandor L."/>
            <person name="Barry K."/>
            <person name="Martinez A.T."/>
            <person name="Xiao Y."/>
            <person name="Gibbons J.G."/>
            <person name="Terashima K."/>
            <person name="Grigoriev I.V."/>
            <person name="Hibbett D."/>
        </authorList>
    </citation>
    <scope>NUCLEOTIDE SEQUENCE [LARGE SCALE GENOMIC DNA]</scope>
    <source>
        <strain evidence="2 3">TFB7810</strain>
    </source>
</reference>
<protein>
    <recommendedName>
        <fullName evidence="4">rRNA N-glycosidase</fullName>
    </recommendedName>
</protein>
<keyword evidence="3" id="KW-1185">Reference proteome</keyword>
<gene>
    <name evidence="2" type="ORF">DFH05DRAFT_192419</name>
</gene>
<feature type="signal peptide" evidence="1">
    <location>
        <begin position="1"/>
        <end position="27"/>
    </location>
</feature>
<evidence type="ECO:0000256" key="1">
    <source>
        <dbReference type="SAM" id="SignalP"/>
    </source>
</evidence>
<organism evidence="2 3">
    <name type="scientific">Lentinula detonsa</name>
    <dbReference type="NCBI Taxonomy" id="2804962"/>
    <lineage>
        <taxon>Eukaryota</taxon>
        <taxon>Fungi</taxon>
        <taxon>Dikarya</taxon>
        <taxon>Basidiomycota</taxon>
        <taxon>Agaricomycotina</taxon>
        <taxon>Agaricomycetes</taxon>
        <taxon>Agaricomycetidae</taxon>
        <taxon>Agaricales</taxon>
        <taxon>Marasmiineae</taxon>
        <taxon>Omphalotaceae</taxon>
        <taxon>Lentinula</taxon>
    </lineage>
</organism>
<accession>A0A9W8U3J0</accession>
<name>A0A9W8U3J0_9AGAR</name>
<sequence>MRATLSLSLLCLLWAFFPSINHLGVIAIPTPPVPALHGLELLPCPPGLVNVPIVLSRGAWRNDENINIRSDEKWTLFVGSYAFRLKNHQTSRVSQTPPREGTLIGHVTFTDADHRREVWKAMTQIQGAQTNLIYIVLALAKLEQLAVHLKFHDNSKYYDVMLKMFRAKGTADGGVISGDETTKAYENIEFLLEKARLEKLTTKELQDVADKLLVID</sequence>